<feature type="compositionally biased region" description="Polar residues" evidence="1">
    <location>
        <begin position="194"/>
        <end position="203"/>
    </location>
</feature>
<dbReference type="CDD" id="cd04645">
    <property type="entry name" value="LbH_gamma_CA_like"/>
    <property type="match status" value="1"/>
</dbReference>
<dbReference type="PANTHER" id="PTHR13061">
    <property type="entry name" value="DYNACTIN SUBUNIT P25"/>
    <property type="match status" value="1"/>
</dbReference>
<dbReference type="AlphaFoldDB" id="A0A5K7YU07"/>
<evidence type="ECO:0000256" key="1">
    <source>
        <dbReference type="SAM" id="MobiDB-lite"/>
    </source>
</evidence>
<evidence type="ECO:0000313" key="3">
    <source>
        <dbReference type="Proteomes" id="UP000427906"/>
    </source>
</evidence>
<reference evidence="2 3" key="1">
    <citation type="submission" date="2019-11" db="EMBL/GenBank/DDBJ databases">
        <title>Comparative genomics of hydrocarbon-degrading Desulfosarcina strains.</title>
        <authorList>
            <person name="Watanabe M."/>
            <person name="Kojima H."/>
            <person name="Fukui M."/>
        </authorList>
    </citation>
    <scope>NUCLEOTIDE SEQUENCE [LARGE SCALE GENOMIC DNA]</scope>
    <source>
        <strain evidence="2 3">PL12</strain>
    </source>
</reference>
<name>A0A5K7YU07_9BACT</name>
<organism evidence="2 3">
    <name type="scientific">Desulfosarcina alkanivorans</name>
    <dbReference type="NCBI Taxonomy" id="571177"/>
    <lineage>
        <taxon>Bacteria</taxon>
        <taxon>Pseudomonadati</taxon>
        <taxon>Thermodesulfobacteriota</taxon>
        <taxon>Desulfobacteria</taxon>
        <taxon>Desulfobacterales</taxon>
        <taxon>Desulfosarcinaceae</taxon>
        <taxon>Desulfosarcina</taxon>
    </lineage>
</organism>
<dbReference type="RefSeq" id="WP_155317771.1">
    <property type="nucleotide sequence ID" value="NZ_AP021874.1"/>
</dbReference>
<dbReference type="Proteomes" id="UP000427906">
    <property type="component" value="Chromosome"/>
</dbReference>
<dbReference type="PANTHER" id="PTHR13061:SF29">
    <property type="entry name" value="GAMMA CARBONIC ANHYDRASE-LIKE 1, MITOCHONDRIAL-RELATED"/>
    <property type="match status" value="1"/>
</dbReference>
<dbReference type="OrthoDB" id="9803036at2"/>
<dbReference type="Gene3D" id="2.160.10.10">
    <property type="entry name" value="Hexapeptide repeat proteins"/>
    <property type="match status" value="1"/>
</dbReference>
<dbReference type="KEGG" id="dalk:DSCA_36940"/>
<dbReference type="InterPro" id="IPR011004">
    <property type="entry name" value="Trimer_LpxA-like_sf"/>
</dbReference>
<dbReference type="InterPro" id="IPR050484">
    <property type="entry name" value="Transf_Hexapept/Carb_Anhydrase"/>
</dbReference>
<proteinExistence type="predicted"/>
<accession>A0A5K7YU07</accession>
<keyword evidence="3" id="KW-1185">Reference proteome</keyword>
<dbReference type="SUPFAM" id="SSF51161">
    <property type="entry name" value="Trimeric LpxA-like enzymes"/>
    <property type="match status" value="1"/>
</dbReference>
<feature type="region of interest" description="Disordered" evidence="1">
    <location>
        <begin position="181"/>
        <end position="203"/>
    </location>
</feature>
<gene>
    <name evidence="2" type="primary">paaY</name>
    <name evidence="2" type="ORF">DSCA_36940</name>
</gene>
<protein>
    <submittedName>
        <fullName evidence="2">Carbonic anhydrase</fullName>
    </submittedName>
</protein>
<dbReference type="InterPro" id="IPR047324">
    <property type="entry name" value="LbH_gamma_CA-like"/>
</dbReference>
<dbReference type="EMBL" id="AP021874">
    <property type="protein sequence ID" value="BBO69764.1"/>
    <property type="molecule type" value="Genomic_DNA"/>
</dbReference>
<evidence type="ECO:0000313" key="2">
    <source>
        <dbReference type="EMBL" id="BBO69764.1"/>
    </source>
</evidence>
<sequence>MLYKFEGKQPIVGIDTYVSELATVIGNVTIGNNCYIGPKAILRGDYGRIEIGDGTAVEEGVIIHAPPDHLNRIGKRVTLGHGAILHGNFVDNGAVIGMGTVLSIFSEIGEGAIVAEGSLVKWGQKIPANSVAVGNPATVKRQVSDKDRKIWSFGKQLYVDLAKRYLDSGLEAVELSVCRKRESSGGPGIVPNPDAQQTGAGEK</sequence>